<accession>A0ABV9NG89</accession>
<evidence type="ECO:0000256" key="2">
    <source>
        <dbReference type="SAM" id="Phobius"/>
    </source>
</evidence>
<keyword evidence="4" id="KW-1185">Reference proteome</keyword>
<organism evidence="3 4">
    <name type="scientific">Glycocaulis abyssi</name>
    <dbReference type="NCBI Taxonomy" id="1433403"/>
    <lineage>
        <taxon>Bacteria</taxon>
        <taxon>Pseudomonadati</taxon>
        <taxon>Pseudomonadota</taxon>
        <taxon>Alphaproteobacteria</taxon>
        <taxon>Maricaulales</taxon>
        <taxon>Maricaulaceae</taxon>
        <taxon>Glycocaulis</taxon>
    </lineage>
</organism>
<dbReference type="Proteomes" id="UP001596024">
    <property type="component" value="Unassembled WGS sequence"/>
</dbReference>
<evidence type="ECO:0000313" key="3">
    <source>
        <dbReference type="EMBL" id="MFC4726474.1"/>
    </source>
</evidence>
<feature type="compositionally biased region" description="Acidic residues" evidence="1">
    <location>
        <begin position="352"/>
        <end position="362"/>
    </location>
</feature>
<keyword evidence="2" id="KW-0472">Membrane</keyword>
<evidence type="ECO:0000313" key="4">
    <source>
        <dbReference type="Proteomes" id="UP001596024"/>
    </source>
</evidence>
<dbReference type="RefSeq" id="WP_371392886.1">
    <property type="nucleotide sequence ID" value="NZ_CP163421.1"/>
</dbReference>
<protein>
    <submittedName>
        <fullName evidence="3">Uncharacterized protein</fullName>
    </submittedName>
</protein>
<feature type="region of interest" description="Disordered" evidence="1">
    <location>
        <begin position="283"/>
        <end position="318"/>
    </location>
</feature>
<keyword evidence="2" id="KW-1133">Transmembrane helix</keyword>
<feature type="compositionally biased region" description="Basic and acidic residues" evidence="1">
    <location>
        <begin position="283"/>
        <end position="294"/>
    </location>
</feature>
<comment type="caution">
    <text evidence="3">The sequence shown here is derived from an EMBL/GenBank/DDBJ whole genome shotgun (WGS) entry which is preliminary data.</text>
</comment>
<gene>
    <name evidence="3" type="ORF">ACFPB0_14370</name>
</gene>
<dbReference type="EMBL" id="JBHSGQ010000014">
    <property type="protein sequence ID" value="MFC4726474.1"/>
    <property type="molecule type" value="Genomic_DNA"/>
</dbReference>
<feature type="transmembrane region" description="Helical" evidence="2">
    <location>
        <begin position="114"/>
        <end position="141"/>
    </location>
</feature>
<reference evidence="4" key="1">
    <citation type="journal article" date="2019" name="Int. J. Syst. Evol. Microbiol.">
        <title>The Global Catalogue of Microorganisms (GCM) 10K type strain sequencing project: providing services to taxonomists for standard genome sequencing and annotation.</title>
        <authorList>
            <consortium name="The Broad Institute Genomics Platform"/>
            <consortium name="The Broad Institute Genome Sequencing Center for Infectious Disease"/>
            <person name="Wu L."/>
            <person name="Ma J."/>
        </authorList>
    </citation>
    <scope>NUCLEOTIDE SEQUENCE [LARGE SCALE GENOMIC DNA]</scope>
    <source>
        <strain evidence="4">CCUG 62981</strain>
    </source>
</reference>
<feature type="transmembrane region" description="Helical" evidence="2">
    <location>
        <begin position="215"/>
        <end position="232"/>
    </location>
</feature>
<feature type="compositionally biased region" description="Low complexity" evidence="1">
    <location>
        <begin position="363"/>
        <end position="381"/>
    </location>
</feature>
<feature type="transmembrane region" description="Helical" evidence="2">
    <location>
        <begin position="238"/>
        <end position="259"/>
    </location>
</feature>
<proteinExistence type="predicted"/>
<feature type="compositionally biased region" description="Acidic residues" evidence="1">
    <location>
        <begin position="492"/>
        <end position="511"/>
    </location>
</feature>
<keyword evidence="2" id="KW-0812">Transmembrane</keyword>
<feature type="region of interest" description="Disordered" evidence="1">
    <location>
        <begin position="340"/>
        <end position="526"/>
    </location>
</feature>
<feature type="compositionally biased region" description="Low complexity" evidence="1">
    <location>
        <begin position="452"/>
        <end position="462"/>
    </location>
</feature>
<feature type="compositionally biased region" description="Basic and acidic residues" evidence="1">
    <location>
        <begin position="386"/>
        <end position="397"/>
    </location>
</feature>
<feature type="compositionally biased region" description="Basic and acidic residues" evidence="1">
    <location>
        <begin position="416"/>
        <end position="425"/>
    </location>
</feature>
<evidence type="ECO:0000256" key="1">
    <source>
        <dbReference type="SAM" id="MobiDB-lite"/>
    </source>
</evidence>
<feature type="transmembrane region" description="Helical" evidence="2">
    <location>
        <begin position="193"/>
        <end position="210"/>
    </location>
</feature>
<sequence>MAILPTAHATQRFGSRAIDFYVAPGQVIGSDPRARADERRIQDLDGERHPVRIGKRDFALDAGDYAAVIRMQPGPKRRSSPVAVVNYRTNSWTRTSQDNTRVLSRAGVSRNANWILTMVVMAALAVLIVWPQLLAVLGLFAPALAAGLPAFDIFAALVSVQPGLADARLTETVPGVAESLGALAPQLSGQEGAAIFAGIVAAGALLAFAARSWRFAWVPVFLVLTLAGAIAINGPEMAAIPALLALAGSAALFIVAGMVNRWRDAARLEARIARLADHVLRHPPQEMVTRRETPAELSDAAGTQAEAETAEDEEAQGVPAAAVAAPVAAVAAAAISARAADGQSEESAIADGSEEEAGELPEAEASAPSEGTSEMAAPEAEAAGEDAAHDPRAEARSMDIAPPPPMPSEALSGDASAERVNRDAEGVDAGSGAGVEAGADANTEADAEAEAEAGPVVTETETLQPEAPVEAAGIVQPETEGDDTRLSSETEAQADTDTPEDAAIEADDAFVSEDAGGETGERPREG</sequence>
<name>A0ABV9NG89_9PROT</name>